<dbReference type="InterPro" id="IPR007110">
    <property type="entry name" value="Ig-like_dom"/>
</dbReference>
<dbReference type="Gene3D" id="2.60.40.10">
    <property type="entry name" value="Immunoglobulins"/>
    <property type="match status" value="8"/>
</dbReference>
<dbReference type="PANTHER" id="PTHR46730:SF1">
    <property type="entry name" value="PLAT DOMAIN-CONTAINING PROTEIN"/>
    <property type="match status" value="1"/>
</dbReference>
<feature type="region of interest" description="Disordered" evidence="6">
    <location>
        <begin position="865"/>
        <end position="884"/>
    </location>
</feature>
<evidence type="ECO:0000256" key="5">
    <source>
        <dbReference type="ARBA" id="ARBA00023136"/>
    </source>
</evidence>
<dbReference type="PROSITE" id="PS50093">
    <property type="entry name" value="PKD"/>
    <property type="match status" value="3"/>
</dbReference>
<sequence length="2460" mass="259201">MKSPARLIYLVLCIFLYSTLTQAINRVSSSGKSFKQKQTQTSKSSAQTTALSASISANSNSVCQNGVSPVITFSGTGGGAPYTFTYTINTGADLTITTSGTETVTLNVPTSTPGISTYTLKKVTDKDNNPVDISSQAVTVNVYANPTVDFAFTDNQCTGNGVLFTPSAPGTGSYKYSWNFGDGSTSSESNPSHTFMAFGSYTQNFDVKLTVTDNGTTCSQISTKTISVNKIPDASLTSDKTSTTFNGIQTFKTCSNSTTEITFTNLSTTPAINSTYEIIWGDGSAPLSQNAAWSTVKHTYPAGLWNLTYKITGSNGCIAIQKYIVFVGSNPAVSLGNPGNTDICITSPLTFPITGTENNPPGTTYTVTFNDGSSPEVFNHPAPSQVTHTFLKSSCGTSSSDGSTTYSDSFYAKIVATNPCGTSAVSVVPIYISTPPKANYTLPSTQTCINTPICLSNNSTDGSQASSNGCSGPKVIWSITPSDGVVLNSGSLGNDRGSDNTNTWTSGSFSICPVFTIAGTYTITLKEGSNCGIDQKTQTICVEPTPTKPTFDVDKTTGCSPLTSKVTNTITSNTCSTPTYLWKISYTPGFGGTYPAQYTYNSLTVATPTFTFTTPGTYRLSLTVTSACGSITSDTKEIIVKGVPSVSISPIASICGPGSVTPSIYTLEKGTPDTDQPTYNWTFPGGTPATSTQSNPGAIAYNNSGTVSLSVTNECGTSATSTQTVTVKPVPKINNTDLSQTTCSGQPTTAVTLIPDIPGTTFKWSATINNNLKNYITNGTASAIPIQTITNVSTNPQTLSYTITPSLGGCDGTPVTYTITVNPGPSISDQPKSGKACIGDTPAALSVTASNFTGTPAYQWYSNTSSSNSGGTELTEEKSSTFNPPGTPAGTKFYYCKISFEGGCSELATIPAAVTIYDKVSIVLQPKDSKPLCVDGIITTPLSVSVTGGDGFYSYQWHSTPESTPGTLATGSTYTPPPSTIPDTYSYYVIVQSEGSGCAPVTSNTANVKVVDKPTITTQPKASQTLCKKATPDPLTVVANGGINVFAYQWYKCTTNVIGSGTPIDGATSSTYNPATSAVGTLYYYCLVTQPDGAGCYVTSDIATVIVNEAAEIIEQPQSSEVCMNGIATPLSVKYQNGVGTPTYKWYSTNADGTSSASIDYATTDSYIPPTNEVGTKYYYCQIDLPSGGCSTLKSTTATVVVNAIPTIDKQPIPEQKICVGGSSQPLTATYTGGAGTASYQWYENSTESNSGGTAIPGATGASYTPSPFTSAGTKYYYVAIKLSGNNCGSMTSDLAKMIIVDDPTITTQPLTPQTVCQNGNPTALQVEAKDGIGAFYYQWYSNTTDNTSSGSSITGATDATYMPPSAATGITYYYCKITQDGVGCDATSNTAVVTVKKKASFTDEPKQATYCIGETAADLTVAYQDGAGTPDYQWYSTINNDNTSGTAIPGATDSKYKPATNAPGTVYYYCTITFTIDGCSNLVSKPAQITVNPKAVIATKAALICSGTSFTVSPEDKSPDIVPTGTTYMWTNPVISPSGAITGTSAQAAPQTIISQLLTNTGTTPATATYTVTPTSGSCTGNPFSIVVTVNPSIKVVADISHCTCYGSNNGAINCTISGGVPFSSGSPQNIAWTGPDGFTATTTNISNLKPGTYSLVVSDNSPCQFANTYTITEPDDIVISTDSKKDITCHGAHNGSVSISLKGGTLPYSFVWIKDGISYATSEDISNLSPGKYEVTVSDANHCGPKTMSYKIEEPTELTVTLVSQTNILCYGSATGAVSVTATGGTPIKTSPGVLGYNYLWSGPDGYTSTNQNITDLKAGHYTLNVTDQNGCIAILERDLTQNPDIVIEAATTPVTCYGADNASIKLTISGGTAPYKTAWSNLATGTAQDNLSPGDYIITVTDANNCQKSATVTIAPPPVFTIVPVVKNVSCYGANDGSIKLNIKGKPISVVWSDGSTAGNERNNLKPGTYSVKISDGSPCIIDKTFIITEPQPLLVVGHVTDALDCSTVNSGSIALTVSGGTTPYNFIWSNNASTQDITNIQAGNYNVIVSDANNCNLTKQFTVMRPDPINISINAAYDYNCTEHHLYQVFTAKTSGGIPPYQITWSSGSPDATGTSVTTDQSGLISVTVKDSRGCSANVSTSSVIPELGISYKLIDCNKKSYQFDALIVNEATENYSYLWKFGDGSTATTQSVQHQFSSAGIYNVQLTVTGKSCTNIYSKAIMVEAIPTLTIAPEPKLCKGDSITIQASGADIFKWNDGSVSDSLVIRRDGDYSVKGMTTAGCYNTLAFTATYYPSHEYPILSDKNNVTLKDPTINLWSDDHPALYYLWNFGDSSSAGGWKQTHTYNIAKDGYYDILLNTTDMYGCKSTTSKRVWIINDTDLNTFTPNNDGYNDIFLKGWHIKVYNRNGVLVYEGNNGWDGTYKGKLVSPDTYFYIVYYMSANGTKTKEGYVTVVR</sequence>
<name>A0A170ZG16_9BACT</name>
<evidence type="ECO:0000256" key="6">
    <source>
        <dbReference type="SAM" id="MobiDB-lite"/>
    </source>
</evidence>
<dbReference type="GO" id="GO:0005886">
    <property type="term" value="C:plasma membrane"/>
    <property type="evidence" value="ECO:0007669"/>
    <property type="project" value="TreeGrafter"/>
</dbReference>
<feature type="domain" description="PKD" evidence="7">
    <location>
        <begin position="2174"/>
        <end position="2214"/>
    </location>
</feature>
<comment type="caution">
    <text evidence="9">The sequence shown here is derived from an EMBL/GenBank/DDBJ whole genome shotgun (WGS) entry which is preliminary data.</text>
</comment>
<dbReference type="Pfam" id="PF13585">
    <property type="entry name" value="CHU_C"/>
    <property type="match status" value="1"/>
</dbReference>
<protein>
    <submittedName>
        <fullName evidence="9">Gliding motility-associated C-terminal domain-containing protein</fullName>
    </submittedName>
</protein>
<dbReference type="Pfam" id="PF18911">
    <property type="entry name" value="PKD_4"/>
    <property type="match status" value="2"/>
</dbReference>
<dbReference type="PROSITE" id="PS50835">
    <property type="entry name" value="IG_LIKE"/>
    <property type="match status" value="3"/>
</dbReference>
<proteinExistence type="predicted"/>
<dbReference type="InterPro" id="IPR013783">
    <property type="entry name" value="Ig-like_fold"/>
</dbReference>
<dbReference type="Proteomes" id="UP000076586">
    <property type="component" value="Unassembled WGS sequence"/>
</dbReference>
<organism evidence="9 10">
    <name type="scientific">Paludibacter jiangxiensis</name>
    <dbReference type="NCBI Taxonomy" id="681398"/>
    <lineage>
        <taxon>Bacteria</taxon>
        <taxon>Pseudomonadati</taxon>
        <taxon>Bacteroidota</taxon>
        <taxon>Bacteroidia</taxon>
        <taxon>Bacteroidales</taxon>
        <taxon>Paludibacteraceae</taxon>
        <taxon>Paludibacter</taxon>
    </lineage>
</organism>
<keyword evidence="10" id="KW-1185">Reference proteome</keyword>
<evidence type="ECO:0000313" key="9">
    <source>
        <dbReference type="EMBL" id="GAT62636.1"/>
    </source>
</evidence>
<dbReference type="SMART" id="SM00089">
    <property type="entry name" value="PKD"/>
    <property type="match status" value="7"/>
</dbReference>
<dbReference type="RefSeq" id="WP_068703088.1">
    <property type="nucleotide sequence ID" value="NZ_BDCR01000002.1"/>
</dbReference>
<keyword evidence="5" id="KW-0472">Membrane</keyword>
<evidence type="ECO:0000256" key="3">
    <source>
        <dbReference type="ARBA" id="ARBA00022737"/>
    </source>
</evidence>
<feature type="domain" description="Ig-like" evidence="8">
    <location>
        <begin position="1304"/>
        <end position="1395"/>
    </location>
</feature>
<dbReference type="InterPro" id="IPR025667">
    <property type="entry name" value="SprB_repeat"/>
</dbReference>
<dbReference type="PANTHER" id="PTHR46730">
    <property type="entry name" value="POLYCYSTIN-1"/>
    <property type="match status" value="1"/>
</dbReference>
<keyword evidence="4" id="KW-1133">Transmembrane helix</keyword>
<dbReference type="Gene3D" id="2.60.40.2700">
    <property type="match status" value="4"/>
</dbReference>
<dbReference type="InterPro" id="IPR035986">
    <property type="entry name" value="PKD_dom_sf"/>
</dbReference>
<comment type="subcellular location">
    <subcellularLocation>
        <location evidence="1">Membrane</location>
        <topology evidence="1">Multi-pass membrane protein</topology>
    </subcellularLocation>
</comment>
<feature type="domain" description="Ig-like" evidence="8">
    <location>
        <begin position="825"/>
        <end position="915"/>
    </location>
</feature>
<dbReference type="Gene3D" id="2.60.40.740">
    <property type="match status" value="2"/>
</dbReference>
<dbReference type="InterPro" id="IPR000601">
    <property type="entry name" value="PKD_dom"/>
</dbReference>
<dbReference type="GO" id="GO:0005261">
    <property type="term" value="F:monoatomic cation channel activity"/>
    <property type="evidence" value="ECO:0007669"/>
    <property type="project" value="TreeGrafter"/>
</dbReference>
<dbReference type="STRING" id="681398.PJIAN_2196"/>
<dbReference type="Pfam" id="PF19406">
    <property type="entry name" value="PKD_5"/>
    <property type="match status" value="2"/>
</dbReference>
<feature type="domain" description="PKD" evidence="7">
    <location>
        <begin position="162"/>
        <end position="202"/>
    </location>
</feature>
<dbReference type="Pfam" id="PF13573">
    <property type="entry name" value="SprB"/>
    <property type="match status" value="4"/>
</dbReference>
<evidence type="ECO:0000256" key="2">
    <source>
        <dbReference type="ARBA" id="ARBA00022692"/>
    </source>
</evidence>
<feature type="domain" description="PKD" evidence="7">
    <location>
        <begin position="2327"/>
        <end position="2380"/>
    </location>
</feature>
<dbReference type="EMBL" id="BDCR01000002">
    <property type="protein sequence ID" value="GAT62636.1"/>
    <property type="molecule type" value="Genomic_DNA"/>
</dbReference>
<keyword evidence="2" id="KW-0812">Transmembrane</keyword>
<dbReference type="InterPro" id="IPR026341">
    <property type="entry name" value="T9SS_type_B"/>
</dbReference>
<dbReference type="SUPFAM" id="SSF49299">
    <property type="entry name" value="PKD domain"/>
    <property type="match status" value="6"/>
</dbReference>
<dbReference type="InterPro" id="IPR045828">
    <property type="entry name" value="PKD_Bacteroidetes"/>
</dbReference>
<accession>A0A170ZG16</accession>
<evidence type="ECO:0000259" key="8">
    <source>
        <dbReference type="PROSITE" id="PS50835"/>
    </source>
</evidence>
<dbReference type="NCBIfam" id="TIGR04131">
    <property type="entry name" value="Bac_Flav_CTERM"/>
    <property type="match status" value="1"/>
</dbReference>
<reference evidence="10" key="2">
    <citation type="journal article" date="2017" name="Genome Announc.">
        <title>Draft genome sequence of Paludibacter jiangxiensis NM7(T), a propionate-producing fermentative bacterium.</title>
        <authorList>
            <person name="Qiu Y.-L."/>
            <person name="Tourlousse D.M."/>
            <person name="Matsuura N."/>
            <person name="Ohashi A."/>
            <person name="Sekiguchi Y."/>
        </authorList>
    </citation>
    <scope>NUCLEOTIDE SEQUENCE [LARGE SCALE GENOMIC DNA]</scope>
    <source>
        <strain evidence="10">NM7</strain>
    </source>
</reference>
<dbReference type="InterPro" id="IPR022409">
    <property type="entry name" value="PKD/Chitinase_dom"/>
</dbReference>
<gene>
    <name evidence="9" type="ORF">PJIAN_2196</name>
</gene>
<evidence type="ECO:0000256" key="4">
    <source>
        <dbReference type="ARBA" id="ARBA00022989"/>
    </source>
</evidence>
<dbReference type="CDD" id="cd00146">
    <property type="entry name" value="PKD"/>
    <property type="match status" value="2"/>
</dbReference>
<evidence type="ECO:0000259" key="7">
    <source>
        <dbReference type="PROSITE" id="PS50093"/>
    </source>
</evidence>
<evidence type="ECO:0000256" key="1">
    <source>
        <dbReference type="ARBA" id="ARBA00004141"/>
    </source>
</evidence>
<dbReference type="OrthoDB" id="1108781at2"/>
<feature type="domain" description="Ig-like" evidence="8">
    <location>
        <begin position="1593"/>
        <end position="1702"/>
    </location>
</feature>
<dbReference type="GO" id="GO:0006816">
    <property type="term" value="P:calcium ion transport"/>
    <property type="evidence" value="ECO:0007669"/>
    <property type="project" value="TreeGrafter"/>
</dbReference>
<keyword evidence="3" id="KW-0677">Repeat</keyword>
<evidence type="ECO:0000313" key="10">
    <source>
        <dbReference type="Proteomes" id="UP000076586"/>
    </source>
</evidence>
<reference evidence="10" key="1">
    <citation type="submission" date="2016-04" db="EMBL/GenBank/DDBJ databases">
        <title>Draft genome sequence of Paludibacter jiangxiensis strain NM7.</title>
        <authorList>
            <person name="Qiu Y."/>
            <person name="Matsuura N."/>
            <person name="Ohashi A."/>
            <person name="Tourlousse M.D."/>
            <person name="Sekiguchi Y."/>
        </authorList>
    </citation>
    <scope>NUCLEOTIDE SEQUENCE [LARGE SCALE GENOMIC DNA]</scope>
    <source>
        <strain evidence="10">NM7</strain>
    </source>
</reference>